<evidence type="ECO:0008006" key="14">
    <source>
        <dbReference type="Google" id="ProtNLM"/>
    </source>
</evidence>
<keyword evidence="3" id="KW-0813">Transport</keyword>
<keyword evidence="13" id="KW-1185">Reference proteome</keyword>
<evidence type="ECO:0000256" key="8">
    <source>
        <dbReference type="ARBA" id="ARBA00023010"/>
    </source>
</evidence>
<accession>A0ABP7Y258</accession>
<evidence type="ECO:0000256" key="10">
    <source>
        <dbReference type="SAM" id="MobiDB-lite"/>
    </source>
</evidence>
<dbReference type="SMART" id="SM01323">
    <property type="entry name" value="YajC"/>
    <property type="match status" value="1"/>
</dbReference>
<dbReference type="RefSeq" id="WP_345017157.1">
    <property type="nucleotide sequence ID" value="NZ_BAABDO010000005.1"/>
</dbReference>
<reference evidence="13" key="1">
    <citation type="journal article" date="2019" name="Int. J. Syst. Evol. Microbiol.">
        <title>The Global Catalogue of Microorganisms (GCM) 10K type strain sequencing project: providing services to taxonomists for standard genome sequencing and annotation.</title>
        <authorList>
            <consortium name="The Broad Institute Genomics Platform"/>
            <consortium name="The Broad Institute Genome Sequencing Center for Infectious Disease"/>
            <person name="Wu L."/>
            <person name="Ma J."/>
        </authorList>
    </citation>
    <scope>NUCLEOTIDE SEQUENCE [LARGE SCALE GENOMIC DNA]</scope>
    <source>
        <strain evidence="13">JCM 17316</strain>
    </source>
</reference>
<dbReference type="Proteomes" id="UP001500266">
    <property type="component" value="Unassembled WGS sequence"/>
</dbReference>
<evidence type="ECO:0000256" key="2">
    <source>
        <dbReference type="ARBA" id="ARBA00006742"/>
    </source>
</evidence>
<evidence type="ECO:0000256" key="9">
    <source>
        <dbReference type="ARBA" id="ARBA00023136"/>
    </source>
</evidence>
<evidence type="ECO:0000256" key="5">
    <source>
        <dbReference type="ARBA" id="ARBA00022692"/>
    </source>
</evidence>
<keyword evidence="5 11" id="KW-0812">Transmembrane</keyword>
<evidence type="ECO:0000256" key="11">
    <source>
        <dbReference type="SAM" id="Phobius"/>
    </source>
</evidence>
<feature type="region of interest" description="Disordered" evidence="10">
    <location>
        <begin position="95"/>
        <end position="155"/>
    </location>
</feature>
<feature type="transmembrane region" description="Helical" evidence="11">
    <location>
        <begin position="12"/>
        <end position="30"/>
    </location>
</feature>
<feature type="compositionally biased region" description="Basic and acidic residues" evidence="10">
    <location>
        <begin position="115"/>
        <end position="136"/>
    </location>
</feature>
<keyword evidence="7 11" id="KW-1133">Transmembrane helix</keyword>
<dbReference type="PANTHER" id="PTHR33909:SF1">
    <property type="entry name" value="SEC TRANSLOCON ACCESSORY COMPLEX SUBUNIT YAJC"/>
    <property type="match status" value="1"/>
</dbReference>
<feature type="compositionally biased region" description="Acidic residues" evidence="10">
    <location>
        <begin position="96"/>
        <end position="106"/>
    </location>
</feature>
<dbReference type="Pfam" id="PF02699">
    <property type="entry name" value="YajC"/>
    <property type="match status" value="1"/>
</dbReference>
<name>A0ABP7Y258_9ACTN</name>
<dbReference type="EMBL" id="BAABDO010000005">
    <property type="protein sequence ID" value="GAA4129541.1"/>
    <property type="molecule type" value="Genomic_DNA"/>
</dbReference>
<comment type="caution">
    <text evidence="12">The sequence shown here is derived from an EMBL/GenBank/DDBJ whole genome shotgun (WGS) entry which is preliminary data.</text>
</comment>
<evidence type="ECO:0000256" key="4">
    <source>
        <dbReference type="ARBA" id="ARBA00022475"/>
    </source>
</evidence>
<evidence type="ECO:0000256" key="6">
    <source>
        <dbReference type="ARBA" id="ARBA00022927"/>
    </source>
</evidence>
<sequence>MNFAAEQSSSGPLNLLLLLAIPVVFYFLLIRPQSKRRKEQLQMQNSLRPGVRVMTTSGMYATVVAVDDDGVVLEIAPGVEARFVKQAVMQVVAETDGADDELDDDAGGSGGSGDPDDRIDLSKKDAGDAEDGAKEAEDAETEEGPKAKAAGKTSS</sequence>
<comment type="similarity">
    <text evidence="2">Belongs to the YajC family.</text>
</comment>
<evidence type="ECO:0000256" key="3">
    <source>
        <dbReference type="ARBA" id="ARBA00022448"/>
    </source>
</evidence>
<dbReference type="PRINTS" id="PR01853">
    <property type="entry name" value="YAJCTRNLCASE"/>
</dbReference>
<dbReference type="PANTHER" id="PTHR33909">
    <property type="entry name" value="SEC TRANSLOCON ACCESSORY COMPLEX SUBUNIT YAJC"/>
    <property type="match status" value="1"/>
</dbReference>
<evidence type="ECO:0000256" key="1">
    <source>
        <dbReference type="ARBA" id="ARBA00004162"/>
    </source>
</evidence>
<keyword evidence="4" id="KW-1003">Cell membrane</keyword>
<keyword evidence="9 11" id="KW-0472">Membrane</keyword>
<dbReference type="InterPro" id="IPR003849">
    <property type="entry name" value="Preprotein_translocase_YajC"/>
</dbReference>
<evidence type="ECO:0000256" key="7">
    <source>
        <dbReference type="ARBA" id="ARBA00022989"/>
    </source>
</evidence>
<evidence type="ECO:0000313" key="12">
    <source>
        <dbReference type="EMBL" id="GAA4129541.1"/>
    </source>
</evidence>
<evidence type="ECO:0000313" key="13">
    <source>
        <dbReference type="Proteomes" id="UP001500266"/>
    </source>
</evidence>
<protein>
    <recommendedName>
        <fullName evidence="14">Preprotein translocase subunit YajC</fullName>
    </recommendedName>
</protein>
<dbReference type="NCBIfam" id="TIGR00739">
    <property type="entry name" value="yajC"/>
    <property type="match status" value="1"/>
</dbReference>
<gene>
    <name evidence="12" type="ORF">GCM10022416_06180</name>
</gene>
<keyword evidence="6" id="KW-0653">Protein transport</keyword>
<keyword evidence="8" id="KW-0811">Translocation</keyword>
<comment type="subcellular location">
    <subcellularLocation>
        <location evidence="1">Cell membrane</location>
        <topology evidence="1">Single-pass membrane protein</topology>
    </subcellularLocation>
</comment>
<proteinExistence type="inferred from homology"/>
<organism evidence="12 13">
    <name type="scientific">Actinomadura keratinilytica</name>
    <dbReference type="NCBI Taxonomy" id="547461"/>
    <lineage>
        <taxon>Bacteria</taxon>
        <taxon>Bacillati</taxon>
        <taxon>Actinomycetota</taxon>
        <taxon>Actinomycetes</taxon>
        <taxon>Streptosporangiales</taxon>
        <taxon>Thermomonosporaceae</taxon>
        <taxon>Actinomadura</taxon>
    </lineage>
</organism>